<sequence>MSTLPPVDRLAGVLENFRFQAQLFHSGPLCGLTSFDADEGHAHLHVLRRGQLEVSHPGSRDVPASMHFNEPTLLFYPRPLSHRFHNPPRDGADFTCARLDFDGGSAHPLVRGLPSLIALPLARIPGLAMTLELLFNETDHVRCGQRLLTDRLFEVLVIQLLRWLLDHPQEAGIPAGFITGLSDPRLARALAAMHDRPGEIWSLNSLAEQAGMSRTAFANSFRDVVGQTPLDYLTDWRIALAQRRLRQGRPIKALADELGYANASALSRVFAAKTGMAPREWLKQRSD</sequence>
<dbReference type="PROSITE" id="PS00041">
    <property type="entry name" value="HTH_ARAC_FAMILY_1"/>
    <property type="match status" value="1"/>
</dbReference>
<comment type="caution">
    <text evidence="5">The sequence shown here is derived from an EMBL/GenBank/DDBJ whole genome shotgun (WGS) entry which is preliminary data.</text>
</comment>
<dbReference type="Pfam" id="PF12852">
    <property type="entry name" value="Cupin_6"/>
    <property type="match status" value="1"/>
</dbReference>
<dbReference type="InterPro" id="IPR018062">
    <property type="entry name" value="HTH_AraC-typ_CS"/>
</dbReference>
<dbReference type="PATRIC" id="fig|405446.3.peg.3310"/>
<dbReference type="PROSITE" id="PS01124">
    <property type="entry name" value="HTH_ARAC_FAMILY_2"/>
    <property type="match status" value="1"/>
</dbReference>
<keyword evidence="2" id="KW-0238">DNA-binding</keyword>
<protein>
    <submittedName>
        <fullName evidence="5">AraC family transcriptional regulator</fullName>
    </submittedName>
</protein>
<dbReference type="InterPro" id="IPR009057">
    <property type="entry name" value="Homeodomain-like_sf"/>
</dbReference>
<dbReference type="InterPro" id="IPR032783">
    <property type="entry name" value="AraC_lig"/>
</dbReference>
<dbReference type="SMART" id="SM00342">
    <property type="entry name" value="HTH_ARAC"/>
    <property type="match status" value="1"/>
</dbReference>
<gene>
    <name evidence="5" type="ORF">ABB27_17105</name>
</gene>
<reference evidence="5 6" key="1">
    <citation type="submission" date="2015-05" db="EMBL/GenBank/DDBJ databases">
        <title>Genome sequencing and analysis of members of genus Stenotrophomonas.</title>
        <authorList>
            <person name="Patil P.P."/>
            <person name="Midha S."/>
            <person name="Patil P.B."/>
        </authorList>
    </citation>
    <scope>NUCLEOTIDE SEQUENCE [LARGE SCALE GENOMIC DNA]</scope>
    <source>
        <strain evidence="5 6">DSM 18941</strain>
    </source>
</reference>
<dbReference type="AlphaFoldDB" id="A0A0R0C2T1"/>
<dbReference type="Gene3D" id="1.10.10.60">
    <property type="entry name" value="Homeodomain-like"/>
    <property type="match status" value="2"/>
</dbReference>
<evidence type="ECO:0000259" key="4">
    <source>
        <dbReference type="PROSITE" id="PS01124"/>
    </source>
</evidence>
<dbReference type="RefSeq" id="WP_057630160.1">
    <property type="nucleotide sequence ID" value="NZ_LDJJ01000068.1"/>
</dbReference>
<dbReference type="GO" id="GO:0003700">
    <property type="term" value="F:DNA-binding transcription factor activity"/>
    <property type="evidence" value="ECO:0007669"/>
    <property type="project" value="InterPro"/>
</dbReference>
<dbReference type="PANTHER" id="PTHR46796">
    <property type="entry name" value="HTH-TYPE TRANSCRIPTIONAL ACTIVATOR RHAS-RELATED"/>
    <property type="match status" value="1"/>
</dbReference>
<evidence type="ECO:0000313" key="6">
    <source>
        <dbReference type="Proteomes" id="UP000051863"/>
    </source>
</evidence>
<dbReference type="InterPro" id="IPR050204">
    <property type="entry name" value="AraC_XylS_family_regulators"/>
</dbReference>
<dbReference type="SUPFAM" id="SSF46689">
    <property type="entry name" value="Homeodomain-like"/>
    <property type="match status" value="2"/>
</dbReference>
<dbReference type="Proteomes" id="UP000051863">
    <property type="component" value="Unassembled WGS sequence"/>
</dbReference>
<dbReference type="EMBL" id="LDJJ01000068">
    <property type="protein sequence ID" value="KRG64057.1"/>
    <property type="molecule type" value="Genomic_DNA"/>
</dbReference>
<dbReference type="InterPro" id="IPR018060">
    <property type="entry name" value="HTH_AraC"/>
</dbReference>
<dbReference type="GO" id="GO:0043565">
    <property type="term" value="F:sequence-specific DNA binding"/>
    <property type="evidence" value="ECO:0007669"/>
    <property type="project" value="InterPro"/>
</dbReference>
<keyword evidence="1" id="KW-0805">Transcription regulation</keyword>
<evidence type="ECO:0000256" key="3">
    <source>
        <dbReference type="ARBA" id="ARBA00023163"/>
    </source>
</evidence>
<dbReference type="Pfam" id="PF12833">
    <property type="entry name" value="HTH_18"/>
    <property type="match status" value="1"/>
</dbReference>
<evidence type="ECO:0000256" key="2">
    <source>
        <dbReference type="ARBA" id="ARBA00023125"/>
    </source>
</evidence>
<dbReference type="OrthoDB" id="9783876at2"/>
<proteinExistence type="predicted"/>
<keyword evidence="6" id="KW-1185">Reference proteome</keyword>
<organism evidence="5 6">
    <name type="scientific">Stenotrophomonas terrae</name>
    <dbReference type="NCBI Taxonomy" id="405446"/>
    <lineage>
        <taxon>Bacteria</taxon>
        <taxon>Pseudomonadati</taxon>
        <taxon>Pseudomonadota</taxon>
        <taxon>Gammaproteobacteria</taxon>
        <taxon>Lysobacterales</taxon>
        <taxon>Lysobacteraceae</taxon>
        <taxon>Stenotrophomonas</taxon>
    </lineage>
</organism>
<name>A0A0R0C2T1_9GAMM</name>
<dbReference type="PANTHER" id="PTHR46796:SF7">
    <property type="entry name" value="ARAC FAMILY TRANSCRIPTIONAL REGULATOR"/>
    <property type="match status" value="1"/>
</dbReference>
<evidence type="ECO:0000256" key="1">
    <source>
        <dbReference type="ARBA" id="ARBA00023015"/>
    </source>
</evidence>
<evidence type="ECO:0000313" key="5">
    <source>
        <dbReference type="EMBL" id="KRG64057.1"/>
    </source>
</evidence>
<feature type="domain" description="HTH araC/xylS-type" evidence="4">
    <location>
        <begin position="187"/>
        <end position="284"/>
    </location>
</feature>
<keyword evidence="3" id="KW-0804">Transcription</keyword>
<accession>A0A0R0C2T1</accession>